<dbReference type="Proteomes" id="UP000180166">
    <property type="component" value="Chromosome"/>
</dbReference>
<evidence type="ECO:0000259" key="2">
    <source>
        <dbReference type="Pfam" id="PF00440"/>
    </source>
</evidence>
<dbReference type="KEGG" id="nsr:NS506_04086"/>
<reference evidence="5" key="1">
    <citation type="submission" date="2015-07" db="EMBL/GenBank/DDBJ databases">
        <title>Nocardia seriolae U-1 whole genome shotgun sequence.</title>
        <authorList>
            <person name="Imajoh M."/>
            <person name="Fukumoto Y."/>
            <person name="Sukeda M."/>
            <person name="Yamane J."/>
            <person name="Yamasaki K."/>
            <person name="Shimizu M."/>
            <person name="Ohnishi K."/>
            <person name="Oshima S."/>
        </authorList>
    </citation>
    <scope>NUCLEOTIDE SEQUENCE [LARGE SCALE GENOMIC DNA]</scope>
    <source>
        <strain evidence="5">U-1</strain>
    </source>
</reference>
<feature type="domain" description="HTH tetR-type" evidence="2">
    <location>
        <begin position="46"/>
        <end position="74"/>
    </location>
</feature>
<dbReference type="InterPro" id="IPR001647">
    <property type="entry name" value="HTH_TetR"/>
</dbReference>
<protein>
    <submittedName>
        <fullName evidence="4">Transcriptional regulator</fullName>
    </submittedName>
</protein>
<dbReference type="GO" id="GO:0003677">
    <property type="term" value="F:DNA binding"/>
    <property type="evidence" value="ECO:0007669"/>
    <property type="project" value="UniProtKB-KW"/>
</dbReference>
<evidence type="ECO:0000313" key="6">
    <source>
        <dbReference type="Proteomes" id="UP000180166"/>
    </source>
</evidence>
<dbReference type="SUPFAM" id="SSF46689">
    <property type="entry name" value="Homeodomain-like"/>
    <property type="match status" value="1"/>
</dbReference>
<dbReference type="RefSeq" id="WP_081985780.1">
    <property type="nucleotide sequence ID" value="NZ_AP017900.1"/>
</dbReference>
<dbReference type="PANTHER" id="PTHR30055:SF209">
    <property type="entry name" value="POSSIBLE TRANSCRIPTIONAL REGULATORY PROTEIN (PROBABLY TETR-FAMILY)"/>
    <property type="match status" value="1"/>
</dbReference>
<dbReference type="Gene3D" id="1.10.357.10">
    <property type="entry name" value="Tetracycline Repressor, domain 2"/>
    <property type="match status" value="1"/>
</dbReference>
<gene>
    <name evidence="3" type="ORF">NS506_04086</name>
    <name evidence="4" type="ORF">NSK11_contig00026-0026</name>
</gene>
<proteinExistence type="predicted"/>
<dbReference type="EMBL" id="BBYQ01000026">
    <property type="protein sequence ID" value="GAP28030.1"/>
    <property type="molecule type" value="Genomic_DNA"/>
</dbReference>
<dbReference type="InterPro" id="IPR050109">
    <property type="entry name" value="HTH-type_TetR-like_transc_reg"/>
</dbReference>
<evidence type="ECO:0000313" key="3">
    <source>
        <dbReference type="EMBL" id="APA98134.1"/>
    </source>
</evidence>
<reference evidence="3 6" key="3">
    <citation type="submission" date="2016-10" db="EMBL/GenBank/DDBJ databases">
        <title>Genome sequence of Nocardia seriolae strain EM150506, isolated from Anguila japonica.</title>
        <authorList>
            <person name="Han H.-J."/>
        </authorList>
    </citation>
    <scope>NUCLEOTIDE SEQUENCE [LARGE SCALE GENOMIC DNA]</scope>
    <source>
        <strain evidence="3 6">EM150506</strain>
    </source>
</reference>
<evidence type="ECO:0000313" key="5">
    <source>
        <dbReference type="Proteomes" id="UP000037179"/>
    </source>
</evidence>
<name>A0ABC9YRN7_9NOCA</name>
<dbReference type="GO" id="GO:0006355">
    <property type="term" value="P:regulation of DNA-templated transcription"/>
    <property type="evidence" value="ECO:0007669"/>
    <property type="project" value="UniProtKB-ARBA"/>
</dbReference>
<dbReference type="PANTHER" id="PTHR30055">
    <property type="entry name" value="HTH-TYPE TRANSCRIPTIONAL REGULATOR RUTR"/>
    <property type="match status" value="1"/>
</dbReference>
<dbReference type="AlphaFoldDB" id="A0ABC9YRN7"/>
<accession>A0ABC9YRN7</accession>
<evidence type="ECO:0000256" key="1">
    <source>
        <dbReference type="ARBA" id="ARBA00023125"/>
    </source>
</evidence>
<keyword evidence="1" id="KW-0238">DNA-binding</keyword>
<dbReference type="InterPro" id="IPR009057">
    <property type="entry name" value="Homeodomain-like_sf"/>
</dbReference>
<evidence type="ECO:0000313" key="4">
    <source>
        <dbReference type="EMBL" id="GAP28030.1"/>
    </source>
</evidence>
<dbReference type="GeneID" id="93375427"/>
<reference evidence="4 5" key="2">
    <citation type="journal article" date="2016" name="Genome Announc.">
        <title>Draft Genome Sequence of Erythromycin- and Oxytetracycline-Sensitive Nocardia seriolae Strain U-1 (NBRC 110359).</title>
        <authorList>
            <person name="Imajoh M."/>
            <person name="Sukeda M."/>
            <person name="Shimizu M."/>
            <person name="Yamane J."/>
            <person name="Ohnishi K."/>
            <person name="Oshima S."/>
        </authorList>
    </citation>
    <scope>NUCLEOTIDE SEQUENCE [LARGE SCALE GENOMIC DNA]</scope>
    <source>
        <strain evidence="4 5">U-1</strain>
    </source>
</reference>
<dbReference type="EMBL" id="CP017839">
    <property type="protein sequence ID" value="APA98134.1"/>
    <property type="molecule type" value="Genomic_DNA"/>
</dbReference>
<keyword evidence="5" id="KW-1185">Reference proteome</keyword>
<organism evidence="4 5">
    <name type="scientific">Nocardia seriolae</name>
    <dbReference type="NCBI Taxonomy" id="37332"/>
    <lineage>
        <taxon>Bacteria</taxon>
        <taxon>Bacillati</taxon>
        <taxon>Actinomycetota</taxon>
        <taxon>Actinomycetes</taxon>
        <taxon>Mycobacteriales</taxon>
        <taxon>Nocardiaceae</taxon>
        <taxon>Nocardia</taxon>
    </lineage>
</organism>
<sequence length="202" mass="21175">MPEADCGTPATIQPSRAGSSSSAIASVRLRSAAAQSSSISDVSPHMERIAAAAGVAKGTLFHRFGSRAGLLHELIAEGAFGLMDAVRSGPPPLGPGAPAGERLLAYFDAMTRLIADDIEISVAYRAIPPHPRAEELHLFWAAHITALLHEVRPDLDAEVVGGLLLAPLGGEVVPHLVRAGQTDRLLKSVRQLVESVIIPPRA</sequence>
<dbReference type="Pfam" id="PF00440">
    <property type="entry name" value="TetR_N"/>
    <property type="match status" value="1"/>
</dbReference>
<dbReference type="Proteomes" id="UP000037179">
    <property type="component" value="Unassembled WGS sequence"/>
</dbReference>